<protein>
    <submittedName>
        <fullName evidence="1">Uncharacterized protein</fullName>
    </submittedName>
</protein>
<evidence type="ECO:0000313" key="1">
    <source>
        <dbReference type="EMBL" id="BBH86389.1"/>
    </source>
</evidence>
<proteinExistence type="predicted"/>
<dbReference type="AlphaFoldDB" id="A0A455SHH8"/>
<name>A0A455SHH8_9CHLR</name>
<organism evidence="1">
    <name type="scientific">Thermosporothrix sp. COM3</name>
    <dbReference type="NCBI Taxonomy" id="2490863"/>
    <lineage>
        <taxon>Bacteria</taxon>
        <taxon>Bacillati</taxon>
        <taxon>Chloroflexota</taxon>
        <taxon>Ktedonobacteria</taxon>
        <taxon>Ktedonobacterales</taxon>
        <taxon>Thermosporotrichaceae</taxon>
        <taxon>Thermosporothrix</taxon>
    </lineage>
</organism>
<sequence>MNYRRALIRQLHAAIDSGERKPSRYDSAKGSKVHMLSVCSDTFDRGGAQDREKVRYSNRAGNVADG</sequence>
<dbReference type="EMBL" id="AP019376">
    <property type="protein sequence ID" value="BBH86389.1"/>
    <property type="molecule type" value="Genomic_DNA"/>
</dbReference>
<reference evidence="1" key="1">
    <citation type="submission" date="2018-12" db="EMBL/GenBank/DDBJ databases">
        <title>Novel natural products biosynthetic potential of the class Ktedonobacteria.</title>
        <authorList>
            <person name="Zheng Y."/>
            <person name="Saitou A."/>
            <person name="Wang C.M."/>
            <person name="Toyoda A."/>
            <person name="Minakuchi Y."/>
            <person name="Sekiguchi Y."/>
            <person name="Ueda K."/>
            <person name="Takano H."/>
            <person name="Sakai Y."/>
            <person name="Yokota A."/>
            <person name="Yabe S."/>
        </authorList>
    </citation>
    <scope>NUCLEOTIDE SEQUENCE</scope>
    <source>
        <strain evidence="1">COM3</strain>
    </source>
</reference>
<accession>A0A455SHH8</accession>
<gene>
    <name evidence="1" type="ORF">KTC_11400</name>
</gene>